<keyword evidence="1" id="KW-0175">Coiled coil</keyword>
<dbReference type="Pfam" id="PF13600">
    <property type="entry name" value="DUF4140"/>
    <property type="match status" value="1"/>
</dbReference>
<feature type="domain" description="DUF4140" evidence="3">
    <location>
        <begin position="25"/>
        <end position="119"/>
    </location>
</feature>
<evidence type="ECO:0000256" key="1">
    <source>
        <dbReference type="SAM" id="Coils"/>
    </source>
</evidence>
<dbReference type="InterPro" id="IPR025554">
    <property type="entry name" value="DUF4140"/>
</dbReference>
<dbReference type="AlphaFoldDB" id="A0A0C2XF67"/>
<evidence type="ECO:0000313" key="5">
    <source>
        <dbReference type="Proteomes" id="UP000053424"/>
    </source>
</evidence>
<reference evidence="4 5" key="1">
    <citation type="submission" date="2014-04" db="EMBL/GenBank/DDBJ databases">
        <authorList>
            <consortium name="DOE Joint Genome Institute"/>
            <person name="Kuo A."/>
            <person name="Gay G."/>
            <person name="Dore J."/>
            <person name="Kohler A."/>
            <person name="Nagy L.G."/>
            <person name="Floudas D."/>
            <person name="Copeland A."/>
            <person name="Barry K.W."/>
            <person name="Cichocki N."/>
            <person name="Veneault-Fourrey C."/>
            <person name="LaButti K."/>
            <person name="Lindquist E.A."/>
            <person name="Lipzen A."/>
            <person name="Lundell T."/>
            <person name="Morin E."/>
            <person name="Murat C."/>
            <person name="Sun H."/>
            <person name="Tunlid A."/>
            <person name="Henrissat B."/>
            <person name="Grigoriev I.V."/>
            <person name="Hibbett D.S."/>
            <person name="Martin F."/>
            <person name="Nordberg H.P."/>
            <person name="Cantor M.N."/>
            <person name="Hua S.X."/>
        </authorList>
    </citation>
    <scope>NUCLEOTIDE SEQUENCE [LARGE SCALE GENOMIC DNA]</scope>
    <source>
        <strain evidence="5">h7</strain>
    </source>
</reference>
<proteinExistence type="predicted"/>
<feature type="coiled-coil region" evidence="1">
    <location>
        <begin position="145"/>
        <end position="172"/>
    </location>
</feature>
<dbReference type="InterPro" id="IPR037291">
    <property type="entry name" value="DUF4139"/>
</dbReference>
<feature type="domain" description="DUF4139" evidence="2">
    <location>
        <begin position="202"/>
        <end position="578"/>
    </location>
</feature>
<gene>
    <name evidence="4" type="ORF">M413DRAFT_31619</name>
</gene>
<protein>
    <recommendedName>
        <fullName evidence="6">Mucoidy inhibitor A</fullName>
    </recommendedName>
</protein>
<dbReference type="OrthoDB" id="10068793at2759"/>
<dbReference type="Proteomes" id="UP000053424">
    <property type="component" value="Unassembled WGS sequence"/>
</dbReference>
<dbReference type="HOGENOM" id="CLU_010457_2_0_1"/>
<evidence type="ECO:0000313" key="4">
    <source>
        <dbReference type="EMBL" id="KIM36583.1"/>
    </source>
</evidence>
<evidence type="ECO:0000259" key="2">
    <source>
        <dbReference type="Pfam" id="PF13598"/>
    </source>
</evidence>
<dbReference type="NCBIfam" id="TIGR02231">
    <property type="entry name" value="mucoidy inhibitor MuiA family protein"/>
    <property type="match status" value="1"/>
</dbReference>
<organism evidence="4 5">
    <name type="scientific">Hebeloma cylindrosporum</name>
    <dbReference type="NCBI Taxonomy" id="76867"/>
    <lineage>
        <taxon>Eukaryota</taxon>
        <taxon>Fungi</taxon>
        <taxon>Dikarya</taxon>
        <taxon>Basidiomycota</taxon>
        <taxon>Agaricomycotina</taxon>
        <taxon>Agaricomycetes</taxon>
        <taxon>Agaricomycetidae</taxon>
        <taxon>Agaricales</taxon>
        <taxon>Agaricineae</taxon>
        <taxon>Hymenogastraceae</taxon>
        <taxon>Hebeloma</taxon>
    </lineage>
</organism>
<keyword evidence="5" id="KW-1185">Reference proteome</keyword>
<dbReference type="Pfam" id="PF13598">
    <property type="entry name" value="DUF4139"/>
    <property type="match status" value="1"/>
</dbReference>
<dbReference type="STRING" id="686832.A0A0C2XF67"/>
<name>A0A0C2XF67_HEBCY</name>
<dbReference type="PANTHER" id="PTHR31005">
    <property type="entry name" value="DUF4139 DOMAIN-CONTAINING PROTEIN"/>
    <property type="match status" value="1"/>
</dbReference>
<dbReference type="PANTHER" id="PTHR31005:SF8">
    <property type="entry name" value="DUF4139 DOMAIN-CONTAINING PROTEIN"/>
    <property type="match status" value="1"/>
</dbReference>
<evidence type="ECO:0000259" key="3">
    <source>
        <dbReference type="Pfam" id="PF13600"/>
    </source>
</evidence>
<evidence type="ECO:0008006" key="6">
    <source>
        <dbReference type="Google" id="ProtNLM"/>
    </source>
</evidence>
<dbReference type="InterPro" id="IPR011935">
    <property type="entry name" value="CHP02231"/>
</dbReference>
<dbReference type="EMBL" id="KN831804">
    <property type="protein sequence ID" value="KIM36583.1"/>
    <property type="molecule type" value="Genomic_DNA"/>
</dbReference>
<sequence>MAKTPPHKTHIVELTSITDTKITNVSLYNGRAEITRICTPHLAEGDNQVIISGLPNVLLEESLRVEGHGPCTIHEVSISDMKMVPPTTSSPKLDDLLSQKTRFEKAIARCRKAIGSVETFHGSLDVQHVQAVQLGEMQQGIAAVAEGLDEKLLGLEEKCEEVTKAIAEERKVLGETKVDTNLRKQVSVTIFAERDREVELVLIYGVTNAAWDATYDIYVKTDTKEKPVTFIYKASIQQDTGEAWEDVPLTLETVTPSFGVSIPELHPWTLAVYRPPVYRSIGRKSKSRGLSFGGGGDESRRLAQKIMHRYASSVEEEEGEEELMAYALPVHAPIRNRGLVVSSKGDITATFTIPGLITVPSDNACHNVTITELELDAEMSWISVPKKSPKAHLTAKIKNDSEYTFLSGIASVYVDGSFISRSEVPAVSPQESFDCPLGIDPSIRITYHPRSRKVNRTGFTRKTCSYTFEQRISIFNTKPTSITSLKVLDQLPVSEDSTITVNLTSPPLVLPAANKKGVAKVPEPVKITEGAGANVNVQWDGAEDSDTDPSLLGKEGKLRWVCEVPAQRTIVLALAWEVVCPYGTDVMGLDE</sequence>
<accession>A0A0C2XF67</accession>
<reference evidence="5" key="2">
    <citation type="submission" date="2015-01" db="EMBL/GenBank/DDBJ databases">
        <title>Evolutionary Origins and Diversification of the Mycorrhizal Mutualists.</title>
        <authorList>
            <consortium name="DOE Joint Genome Institute"/>
            <consortium name="Mycorrhizal Genomics Consortium"/>
            <person name="Kohler A."/>
            <person name="Kuo A."/>
            <person name="Nagy L.G."/>
            <person name="Floudas D."/>
            <person name="Copeland A."/>
            <person name="Barry K.W."/>
            <person name="Cichocki N."/>
            <person name="Veneault-Fourrey C."/>
            <person name="LaButti K."/>
            <person name="Lindquist E.A."/>
            <person name="Lipzen A."/>
            <person name="Lundell T."/>
            <person name="Morin E."/>
            <person name="Murat C."/>
            <person name="Riley R."/>
            <person name="Ohm R."/>
            <person name="Sun H."/>
            <person name="Tunlid A."/>
            <person name="Henrissat B."/>
            <person name="Grigoriev I.V."/>
            <person name="Hibbett D.S."/>
            <person name="Martin F."/>
        </authorList>
    </citation>
    <scope>NUCLEOTIDE SEQUENCE [LARGE SCALE GENOMIC DNA]</scope>
    <source>
        <strain evidence="5">h7</strain>
    </source>
</reference>